<keyword evidence="3" id="KW-1185">Reference proteome</keyword>
<dbReference type="EMBL" id="CM017636">
    <property type="protein sequence ID" value="TYJ50058.1"/>
    <property type="molecule type" value="Genomic_DNA"/>
</dbReference>
<evidence type="ECO:0000313" key="2">
    <source>
        <dbReference type="EMBL" id="TYJ50058.1"/>
    </source>
</evidence>
<protein>
    <submittedName>
        <fullName evidence="2">Uncharacterized protein</fullName>
    </submittedName>
</protein>
<feature type="region of interest" description="Disordered" evidence="1">
    <location>
        <begin position="28"/>
        <end position="59"/>
    </location>
</feature>
<dbReference type="AlphaFoldDB" id="A0A5D3AH32"/>
<reference evidence="2 3" key="1">
    <citation type="submission" date="2019-07" db="EMBL/GenBank/DDBJ databases">
        <title>WGS assembly of Gossypium mustelinum.</title>
        <authorList>
            <person name="Chen Z.J."/>
            <person name="Sreedasyam A."/>
            <person name="Ando A."/>
            <person name="Song Q."/>
            <person name="De L."/>
            <person name="Hulse-Kemp A."/>
            <person name="Ding M."/>
            <person name="Ye W."/>
            <person name="Kirkbride R."/>
            <person name="Jenkins J."/>
            <person name="Plott C."/>
            <person name="Lovell J."/>
            <person name="Lin Y.-M."/>
            <person name="Vaughn R."/>
            <person name="Liu B."/>
            <person name="Li W."/>
            <person name="Simpson S."/>
            <person name="Scheffler B."/>
            <person name="Saski C."/>
            <person name="Grover C."/>
            <person name="Hu G."/>
            <person name="Conover J."/>
            <person name="Carlson J."/>
            <person name="Shu S."/>
            <person name="Boston L."/>
            <person name="Williams M."/>
            <person name="Peterson D."/>
            <person name="Mcgee K."/>
            <person name="Jones D."/>
            <person name="Wendel J."/>
            <person name="Stelly D."/>
            <person name="Grimwood J."/>
            <person name="Schmutz J."/>
        </authorList>
    </citation>
    <scope>NUCLEOTIDE SEQUENCE [LARGE SCALE GENOMIC DNA]</scope>
    <source>
        <strain evidence="2">1408120.09</strain>
    </source>
</reference>
<proteinExistence type="predicted"/>
<gene>
    <name evidence="2" type="ORF">E1A91_A01G179800v1</name>
</gene>
<dbReference type="Proteomes" id="UP000323597">
    <property type="component" value="Chromosome A01"/>
</dbReference>
<evidence type="ECO:0000313" key="3">
    <source>
        <dbReference type="Proteomes" id="UP000323597"/>
    </source>
</evidence>
<evidence type="ECO:0000256" key="1">
    <source>
        <dbReference type="SAM" id="MobiDB-lite"/>
    </source>
</evidence>
<name>A0A5D3AH32_GOSMU</name>
<sequence>MVSTVFSSLGPLFGQVWCTYHHNESKREPRSRSDLVSTKENPDVLPINQDRPYTSTSRDARERLVSHVRCSSELLAAAREGETLELLEQSPGPVFGSCIECAGTLGYLIGFRIYATGF</sequence>
<accession>A0A5D3AH32</accession>
<organism evidence="2 3">
    <name type="scientific">Gossypium mustelinum</name>
    <name type="common">Cotton</name>
    <name type="synonym">Gossypium caicoense</name>
    <dbReference type="NCBI Taxonomy" id="34275"/>
    <lineage>
        <taxon>Eukaryota</taxon>
        <taxon>Viridiplantae</taxon>
        <taxon>Streptophyta</taxon>
        <taxon>Embryophyta</taxon>
        <taxon>Tracheophyta</taxon>
        <taxon>Spermatophyta</taxon>
        <taxon>Magnoliopsida</taxon>
        <taxon>eudicotyledons</taxon>
        <taxon>Gunneridae</taxon>
        <taxon>Pentapetalae</taxon>
        <taxon>rosids</taxon>
        <taxon>malvids</taxon>
        <taxon>Malvales</taxon>
        <taxon>Malvaceae</taxon>
        <taxon>Malvoideae</taxon>
        <taxon>Gossypium</taxon>
    </lineage>
</organism>